<dbReference type="AlphaFoldDB" id="A0A194XFU6"/>
<dbReference type="KEGG" id="psco:LY89DRAFT_716658"/>
<dbReference type="InParanoid" id="A0A194XFU6"/>
<dbReference type="Proteomes" id="UP000070700">
    <property type="component" value="Unassembled WGS sequence"/>
</dbReference>
<dbReference type="RefSeq" id="XP_018073398.1">
    <property type="nucleotide sequence ID" value="XM_018218282.1"/>
</dbReference>
<feature type="compositionally biased region" description="Low complexity" evidence="1">
    <location>
        <begin position="365"/>
        <end position="380"/>
    </location>
</feature>
<protein>
    <submittedName>
        <fullName evidence="2">Uncharacterized protein</fullName>
    </submittedName>
</protein>
<feature type="compositionally biased region" description="Polar residues" evidence="1">
    <location>
        <begin position="276"/>
        <end position="301"/>
    </location>
</feature>
<dbReference type="EMBL" id="KQ947411">
    <property type="protein sequence ID" value="KUJ19043.1"/>
    <property type="molecule type" value="Genomic_DNA"/>
</dbReference>
<evidence type="ECO:0000313" key="3">
    <source>
        <dbReference type="Proteomes" id="UP000070700"/>
    </source>
</evidence>
<evidence type="ECO:0000256" key="1">
    <source>
        <dbReference type="SAM" id="MobiDB-lite"/>
    </source>
</evidence>
<name>A0A194XFU6_MOLSC</name>
<dbReference type="GeneID" id="28828008"/>
<sequence>MLLRSSLGKFVFLISGASCARQHFPRATLGSLNATTTSDLYPIMPTCCYLDSFGVGLVLWWTSSVEVTVATISTIVYQYDNTAVTSYKTIKANNTQSLPTGVFNNFGTITISGVPTNIIGDDLAGYEADTTLITGTEFTDPYGVVYTSPTPVWVFSEVTYYTEAPTTTGSGYACPTPSFDGVGDGLQVYPSGYFQADNDTSYWQNNTGEIFKAGIPIGVKYWVEDHIPPNNSDDTYSEIGNCTMGFGDGIPTAHIPVTELTASAITTTTMTGNLGGISSTEASSVLPASSTGPGETNSSPGLGSDTTTGNPPGGTESPSSSSGVVTLRTWGQKLWLRKLGIRDHSGSGGGSNSASAGNGNGGGSESTAAGAGSKSSQTTGVGVGSGGNGITITSQPSSTIAPIFTAKGVTFTGDSATGFLIGSLTLTPGGTVVVSGSGTASLITYVLPTSGSAVIVNGVTEALSSKTVAAATTTPFIVIGSSTYIANSAYEYVIESQTLTAGGVVTASGETLSLASGGQTVVVVSGTSTKTESLGGIIASVGGFKTGTATPSYITASKGGLSKILDFWVLTAAIGTGLAAAWPL</sequence>
<evidence type="ECO:0000313" key="2">
    <source>
        <dbReference type="EMBL" id="KUJ19043.1"/>
    </source>
</evidence>
<keyword evidence="3" id="KW-1185">Reference proteome</keyword>
<feature type="region of interest" description="Disordered" evidence="1">
    <location>
        <begin position="341"/>
        <end position="390"/>
    </location>
</feature>
<feature type="compositionally biased region" description="Low complexity" evidence="1">
    <location>
        <begin position="303"/>
        <end position="325"/>
    </location>
</feature>
<proteinExistence type="predicted"/>
<gene>
    <name evidence="2" type="ORF">LY89DRAFT_716658</name>
</gene>
<feature type="region of interest" description="Disordered" evidence="1">
    <location>
        <begin position="275"/>
        <end position="325"/>
    </location>
</feature>
<organism evidence="2 3">
    <name type="scientific">Mollisia scopiformis</name>
    <name type="common">Conifer needle endophyte fungus</name>
    <name type="synonym">Phialocephala scopiformis</name>
    <dbReference type="NCBI Taxonomy" id="149040"/>
    <lineage>
        <taxon>Eukaryota</taxon>
        <taxon>Fungi</taxon>
        <taxon>Dikarya</taxon>
        <taxon>Ascomycota</taxon>
        <taxon>Pezizomycotina</taxon>
        <taxon>Leotiomycetes</taxon>
        <taxon>Helotiales</taxon>
        <taxon>Mollisiaceae</taxon>
        <taxon>Mollisia</taxon>
    </lineage>
</organism>
<dbReference type="OrthoDB" id="3562896at2759"/>
<accession>A0A194XFU6</accession>
<reference evidence="2 3" key="1">
    <citation type="submission" date="2015-10" db="EMBL/GenBank/DDBJ databases">
        <title>Full genome of DAOMC 229536 Phialocephala scopiformis, a fungal endophyte of spruce producing the potent anti-insectan compound rugulosin.</title>
        <authorList>
            <consortium name="DOE Joint Genome Institute"/>
            <person name="Walker A.K."/>
            <person name="Frasz S.L."/>
            <person name="Seifert K.A."/>
            <person name="Miller J.D."/>
            <person name="Mondo S.J."/>
            <person name="Labutti K."/>
            <person name="Lipzen A."/>
            <person name="Dockter R."/>
            <person name="Kennedy M."/>
            <person name="Grigoriev I.V."/>
            <person name="Spatafora J.W."/>
        </authorList>
    </citation>
    <scope>NUCLEOTIDE SEQUENCE [LARGE SCALE GENOMIC DNA]</scope>
    <source>
        <strain evidence="2 3">CBS 120377</strain>
    </source>
</reference>